<feature type="transmembrane region" description="Helical" evidence="6">
    <location>
        <begin position="31"/>
        <end position="49"/>
    </location>
</feature>
<dbReference type="PANTHER" id="PTHR23291">
    <property type="entry name" value="BAX INHIBITOR-RELATED"/>
    <property type="match status" value="1"/>
</dbReference>
<keyword evidence="3 6" id="KW-0812">Transmembrane</keyword>
<proteinExistence type="inferred from homology"/>
<feature type="transmembrane region" description="Helical" evidence="6">
    <location>
        <begin position="117"/>
        <end position="136"/>
    </location>
</feature>
<keyword evidence="5 6" id="KW-0472">Membrane</keyword>
<feature type="transmembrane region" description="Helical" evidence="6">
    <location>
        <begin position="92"/>
        <end position="111"/>
    </location>
</feature>
<feature type="transmembrane region" description="Helical" evidence="6">
    <location>
        <begin position="172"/>
        <end position="191"/>
    </location>
</feature>
<dbReference type="InterPro" id="IPR006214">
    <property type="entry name" value="Bax_inhibitor_1-related"/>
</dbReference>
<dbReference type="EMBL" id="FLUN01000001">
    <property type="protein sequence ID" value="SBV91350.1"/>
    <property type="molecule type" value="Genomic_DNA"/>
</dbReference>
<name>A0A212IVZ7_9FIRM</name>
<evidence type="ECO:0000256" key="3">
    <source>
        <dbReference type="ARBA" id="ARBA00022692"/>
    </source>
</evidence>
<evidence type="ECO:0008006" key="8">
    <source>
        <dbReference type="Google" id="ProtNLM"/>
    </source>
</evidence>
<accession>A0A212IVZ7</accession>
<evidence type="ECO:0000256" key="6">
    <source>
        <dbReference type="RuleBase" id="RU004379"/>
    </source>
</evidence>
<evidence type="ECO:0000256" key="2">
    <source>
        <dbReference type="ARBA" id="ARBA00010350"/>
    </source>
</evidence>
<keyword evidence="4 6" id="KW-1133">Transmembrane helix</keyword>
<dbReference type="PANTHER" id="PTHR23291:SF50">
    <property type="entry name" value="PROTEIN LIFEGUARD 4"/>
    <property type="match status" value="1"/>
</dbReference>
<feature type="transmembrane region" description="Helical" evidence="6">
    <location>
        <begin position="148"/>
        <end position="166"/>
    </location>
</feature>
<gene>
    <name evidence="7" type="ORF">KL86CLO1_10108</name>
</gene>
<evidence type="ECO:0000256" key="1">
    <source>
        <dbReference type="ARBA" id="ARBA00004141"/>
    </source>
</evidence>
<feature type="transmembrane region" description="Helical" evidence="6">
    <location>
        <begin position="55"/>
        <end position="80"/>
    </location>
</feature>
<comment type="similarity">
    <text evidence="2 6">Belongs to the BI1 family.</text>
</comment>
<sequence>MEFNENMHPDGGYQEQYVPAESVGVYTAKTFLWMFFGLLVTFLTAMGLVQTGLILVVYSIPSVFTVLFVVEVAVVLILSARIHKMSVVSARVLFFTYAVLNGIVFSAYLLIYDVFSLILVFGATALYFGGMAIFGWVTKADLSRIRNVLVGGLIFLIVFGLLSMFIPGLEVFERLLCLAGIAIFLAFTAYDTQKIKAYYAAYQGDDVMLKKASIFSALELYLDFINLFLYLLRLLGRRRR</sequence>
<organism evidence="7">
    <name type="scientific">uncultured Eubacteriales bacterium</name>
    <dbReference type="NCBI Taxonomy" id="172733"/>
    <lineage>
        <taxon>Bacteria</taxon>
        <taxon>Bacillati</taxon>
        <taxon>Bacillota</taxon>
        <taxon>Clostridia</taxon>
        <taxon>Eubacteriales</taxon>
        <taxon>environmental samples</taxon>
    </lineage>
</organism>
<evidence type="ECO:0000256" key="5">
    <source>
        <dbReference type="ARBA" id="ARBA00023136"/>
    </source>
</evidence>
<dbReference type="GO" id="GO:0016020">
    <property type="term" value="C:membrane"/>
    <property type="evidence" value="ECO:0007669"/>
    <property type="project" value="UniProtKB-SubCell"/>
</dbReference>
<dbReference type="Pfam" id="PF01027">
    <property type="entry name" value="Bax1-I"/>
    <property type="match status" value="1"/>
</dbReference>
<protein>
    <recommendedName>
        <fullName evidence="8">Inner membrane protein YbhL</fullName>
    </recommendedName>
</protein>
<comment type="subcellular location">
    <subcellularLocation>
        <location evidence="1">Membrane</location>
        <topology evidence="1">Multi-pass membrane protein</topology>
    </subcellularLocation>
</comment>
<dbReference type="CDD" id="cd10432">
    <property type="entry name" value="BI-1-like_bacterial"/>
    <property type="match status" value="1"/>
</dbReference>
<evidence type="ECO:0000256" key="4">
    <source>
        <dbReference type="ARBA" id="ARBA00022989"/>
    </source>
</evidence>
<reference evidence="7" key="1">
    <citation type="submission" date="2016-04" db="EMBL/GenBank/DDBJ databases">
        <authorList>
            <person name="Evans L.H."/>
            <person name="Alamgir A."/>
            <person name="Owens N."/>
            <person name="Weber N.D."/>
            <person name="Virtaneva K."/>
            <person name="Barbian K."/>
            <person name="Babar A."/>
            <person name="Rosenke K."/>
        </authorList>
    </citation>
    <scope>NUCLEOTIDE SEQUENCE</scope>
    <source>
        <strain evidence="7">86</strain>
    </source>
</reference>
<dbReference type="AlphaFoldDB" id="A0A212IVZ7"/>
<evidence type="ECO:0000313" key="7">
    <source>
        <dbReference type="EMBL" id="SBV91350.1"/>
    </source>
</evidence>